<dbReference type="Pfam" id="PF09843">
    <property type="entry name" value="DUF2070"/>
    <property type="match status" value="1"/>
</dbReference>
<proteinExistence type="predicted"/>
<name>A0A3G1B454_9ARCH</name>
<evidence type="ECO:0000256" key="1">
    <source>
        <dbReference type="SAM" id="Phobius"/>
    </source>
</evidence>
<evidence type="ECO:0000259" key="2">
    <source>
        <dbReference type="Pfam" id="PF09843"/>
    </source>
</evidence>
<organism evidence="3 4">
    <name type="scientific">Candidatus Nitrosotenuis cloacae</name>
    <dbReference type="NCBI Taxonomy" id="1603555"/>
    <lineage>
        <taxon>Archaea</taxon>
        <taxon>Nitrososphaerota</taxon>
        <taxon>Candidatus Nitrosotenuis</taxon>
    </lineage>
</organism>
<evidence type="ECO:0000313" key="3">
    <source>
        <dbReference type="EMBL" id="AJZ75518.1"/>
    </source>
</evidence>
<reference evidence="3 4" key="1">
    <citation type="journal article" date="2016" name="Sci. Rep.">
        <title>A novel ammonia-oxidizing archaeon from wastewater treatment plant: Its enrichment, physiological and genomic characteristics.</title>
        <authorList>
            <person name="Li Y."/>
            <person name="Ding K."/>
            <person name="Wen X."/>
            <person name="Zhang B."/>
            <person name="Shen B."/>
            <person name="Yang Y."/>
        </authorList>
    </citation>
    <scope>NUCLEOTIDE SEQUENCE [LARGE SCALE GENOMIC DNA]</scope>
    <source>
        <strain evidence="3 4">SAT1</strain>
    </source>
</reference>
<dbReference type="STRING" id="1603555.SU86_003035"/>
<gene>
    <name evidence="3" type="ORF">SU86_003035</name>
</gene>
<keyword evidence="1" id="KW-0812">Transmembrane</keyword>
<feature type="domain" description="DUF2070" evidence="2">
    <location>
        <begin position="13"/>
        <end position="575"/>
    </location>
</feature>
<dbReference type="RefSeq" id="WP_048188216.1">
    <property type="nucleotide sequence ID" value="NZ_CP011097.1"/>
</dbReference>
<keyword evidence="1" id="KW-1133">Transmembrane helix</keyword>
<keyword evidence="1" id="KW-0472">Membrane</keyword>
<dbReference type="EMBL" id="CP011097">
    <property type="protein sequence ID" value="AJZ75518.1"/>
    <property type="molecule type" value="Genomic_DNA"/>
</dbReference>
<dbReference type="AlphaFoldDB" id="A0A3G1B454"/>
<feature type="transmembrane region" description="Helical" evidence="1">
    <location>
        <begin position="115"/>
        <end position="133"/>
    </location>
</feature>
<dbReference type="Proteomes" id="UP000266745">
    <property type="component" value="Chromosome"/>
</dbReference>
<protein>
    <submittedName>
        <fullName evidence="3">Membrane protein</fullName>
    </submittedName>
</protein>
<feature type="transmembrane region" description="Helical" evidence="1">
    <location>
        <begin position="174"/>
        <end position="192"/>
    </location>
</feature>
<dbReference type="KEGG" id="tah:SU86_003035"/>
<dbReference type="OrthoDB" id="8914at2157"/>
<keyword evidence="4" id="KW-1185">Reference proteome</keyword>
<feature type="transmembrane region" description="Helical" evidence="1">
    <location>
        <begin position="54"/>
        <end position="72"/>
    </location>
</feature>
<dbReference type="InterPro" id="IPR019204">
    <property type="entry name" value="DUF2070_membrane"/>
</dbReference>
<evidence type="ECO:0000313" key="4">
    <source>
        <dbReference type="Proteomes" id="UP000266745"/>
    </source>
</evidence>
<feature type="transmembrane region" description="Helical" evidence="1">
    <location>
        <begin position="29"/>
        <end position="48"/>
    </location>
</feature>
<feature type="transmembrane region" description="Helical" evidence="1">
    <location>
        <begin position="84"/>
        <end position="109"/>
    </location>
</feature>
<accession>A0A3G1B454</accession>
<sequence>MTESYDDVSKIHKRYSLTLLTPSSKYHSLLFSAVVAAITGFIILTTYYGNQAELIPRLSALIIVLLITQIIDSRLIRNKEYSKALHMSLFGNLSWLAIILAGVGAAAILSKPELSTLYVTEGMLIFTSFRLGILTTTLGASMRKAWAICFIQPMAMYLVLTPQEQWIPSLTDPLVLGIGATFLAISSIWSYLTDRAGRPGVRSTHELIQAYLASRGKQNYEEVESIIESRSKPSSVITSQIRFQSNNNDFRMVLPEVHPGPYHPIGGSNITYRIFKTLNSSAMVMHSVSDHTLNLPSQTAVNSYLGTFANNSVLKKGAICTEPVTVQVNKARVIGMLFDKTAVLFLSLSPHGMEDVPSHMKKEIEQLGSNRHFERILVVDCHNAMGEEIGEVDSQDMLKAAKATLETLVTKESHPLEFGYANSDGMNLSTPDLGPGGLGVLCLKINGAKYFLGWSDSNNMENGLREHIVNHFAKNGMTLVELCTSDTHFSSVVVRTRTGYYPFGKISTPDTISEWYYTIAKQAEKKLEPTSFEILEHKAEVRVMGTAVIEDFSRALDNSLRLTKGFAIGSFLLFIGSLFL</sequence>
<dbReference type="GeneID" id="24875363"/>